<evidence type="ECO:0000259" key="4">
    <source>
        <dbReference type="PROSITE" id="PS50835"/>
    </source>
</evidence>
<evidence type="ECO:0008006" key="8">
    <source>
        <dbReference type="Google" id="ProtNLM"/>
    </source>
</evidence>
<dbReference type="FunFam" id="2.60.40.10:FF:000034">
    <property type="entry name" value="Titin isoform A"/>
    <property type="match status" value="4"/>
</dbReference>
<dbReference type="InterPro" id="IPR003961">
    <property type="entry name" value="FN3_dom"/>
</dbReference>
<feature type="domain" description="Fibronectin type-III" evidence="5">
    <location>
        <begin position="941"/>
        <end position="1035"/>
    </location>
</feature>
<dbReference type="InterPro" id="IPR036116">
    <property type="entry name" value="FN3_sf"/>
</dbReference>
<feature type="domain" description="Fibronectin type-III" evidence="5">
    <location>
        <begin position="1142"/>
        <end position="1238"/>
    </location>
</feature>
<feature type="domain" description="Fibronectin type-III" evidence="5">
    <location>
        <begin position="545"/>
        <end position="642"/>
    </location>
</feature>
<name>A0A8C7I473_ONCKI</name>
<dbReference type="Proteomes" id="UP000694557">
    <property type="component" value="Unassembled WGS sequence"/>
</dbReference>
<dbReference type="GeneTree" id="ENSGT01150000286978"/>
<proteinExistence type="predicted"/>
<dbReference type="PROSITE" id="PS50853">
    <property type="entry name" value="FN3"/>
    <property type="match status" value="10"/>
</dbReference>
<evidence type="ECO:0000259" key="5">
    <source>
        <dbReference type="PROSITE" id="PS50853"/>
    </source>
</evidence>
<dbReference type="InterPro" id="IPR007110">
    <property type="entry name" value="Ig-like_dom"/>
</dbReference>
<feature type="domain" description="Ig-like" evidence="4">
    <location>
        <begin position="28"/>
        <end position="119"/>
    </location>
</feature>
<dbReference type="FunFam" id="2.60.40.10:FF:000011">
    <property type="entry name" value="Titin b"/>
    <property type="match status" value="2"/>
</dbReference>
<dbReference type="AlphaFoldDB" id="A0A8C7I473"/>
<dbReference type="FunFam" id="2.60.40.10:FF:000073">
    <property type="entry name" value="titin isoform X1"/>
    <property type="match status" value="1"/>
</dbReference>
<organism evidence="6 7">
    <name type="scientific">Oncorhynchus kisutch</name>
    <name type="common">Coho salmon</name>
    <name type="synonym">Salmo kisutch</name>
    <dbReference type="NCBI Taxonomy" id="8019"/>
    <lineage>
        <taxon>Eukaryota</taxon>
        <taxon>Metazoa</taxon>
        <taxon>Chordata</taxon>
        <taxon>Craniata</taxon>
        <taxon>Vertebrata</taxon>
        <taxon>Euteleostomi</taxon>
        <taxon>Actinopterygii</taxon>
        <taxon>Neopterygii</taxon>
        <taxon>Teleostei</taxon>
        <taxon>Protacanthopterygii</taxon>
        <taxon>Salmoniformes</taxon>
        <taxon>Salmonidae</taxon>
        <taxon>Salmoninae</taxon>
        <taxon>Oncorhynchus</taxon>
    </lineage>
</organism>
<feature type="domain" description="Fibronectin type-III" evidence="5">
    <location>
        <begin position="1041"/>
        <end position="1136"/>
    </location>
</feature>
<dbReference type="InterPro" id="IPR013098">
    <property type="entry name" value="Ig_I-set"/>
</dbReference>
<feature type="domain" description="Fibronectin type-III" evidence="5">
    <location>
        <begin position="226"/>
        <end position="320"/>
    </location>
</feature>
<dbReference type="PROSITE" id="PS50835">
    <property type="entry name" value="IG_LIKE"/>
    <property type="match status" value="2"/>
</dbReference>
<dbReference type="GO" id="GO:0048738">
    <property type="term" value="P:cardiac muscle tissue development"/>
    <property type="evidence" value="ECO:0007669"/>
    <property type="project" value="TreeGrafter"/>
</dbReference>
<dbReference type="FunFam" id="2.60.40.10:FF:000012">
    <property type="entry name" value="titin isoform X1"/>
    <property type="match status" value="1"/>
</dbReference>
<dbReference type="SMART" id="SM00060">
    <property type="entry name" value="FN3"/>
    <property type="match status" value="10"/>
</dbReference>
<evidence type="ECO:0000256" key="2">
    <source>
        <dbReference type="ARBA" id="ARBA00023319"/>
    </source>
</evidence>
<dbReference type="Gene3D" id="2.60.40.10">
    <property type="entry name" value="Immunoglobulins"/>
    <property type="match status" value="12"/>
</dbReference>
<feature type="region of interest" description="Disordered" evidence="3">
    <location>
        <begin position="1"/>
        <end position="20"/>
    </location>
</feature>
<dbReference type="Pfam" id="PF00041">
    <property type="entry name" value="fn3"/>
    <property type="match status" value="10"/>
</dbReference>
<dbReference type="InterPro" id="IPR013783">
    <property type="entry name" value="Ig-like_fold"/>
</dbReference>
<dbReference type="Ensembl" id="ENSOKIT00005071631.1">
    <property type="protein sequence ID" value="ENSOKIP00005067344.1"/>
    <property type="gene ID" value="ENSOKIG00005028910.1"/>
</dbReference>
<evidence type="ECO:0000256" key="1">
    <source>
        <dbReference type="ARBA" id="ARBA00022737"/>
    </source>
</evidence>
<keyword evidence="1" id="KW-0677">Repeat</keyword>
<dbReference type="PANTHER" id="PTHR14340">
    <property type="entry name" value="MICROFIBRIL-ASSOCIATED GLYCOPROTEIN 3"/>
    <property type="match status" value="1"/>
</dbReference>
<dbReference type="GO" id="GO:0008307">
    <property type="term" value="F:structural constituent of muscle"/>
    <property type="evidence" value="ECO:0007669"/>
    <property type="project" value="TreeGrafter"/>
</dbReference>
<evidence type="ECO:0000313" key="7">
    <source>
        <dbReference type="Proteomes" id="UP000694557"/>
    </source>
</evidence>
<feature type="domain" description="Ig-like" evidence="4">
    <location>
        <begin position="842"/>
        <end position="932"/>
    </location>
</feature>
<dbReference type="FunFam" id="2.60.40.10:FF:000002">
    <property type="entry name" value="Titin a"/>
    <property type="match status" value="2"/>
</dbReference>
<sequence>MARNSAGGLSKPSLPSEEITCRDDVEEPKLEVDTIYNSTVVVKAGDVFKLAASVTGRPIPTLVWTKDGKELEDTAKLEIKLYDFSTTLVNKDSLRRCGGTFTLTASNPGGFAKHTFNVKILDRPGPPDGPLAVTDVTAEKCILSWLPPSHDGGAKILHYIIEKRETSRLAWTNVATDLQVNRFKVTKLLKGNEYIFRVMAVNMYGTGEPLESDPMVSTNPYVPADAPSTPEVTTITKNTMVVCWERPDHDGGSDIFNYVVERRDKTGLRWVKCNKRTVTDLRFKVSGLTPGHEYEFRIIAENNAGLGTPSPSSEFYKDVGKYTIKLVNTAGESTVDIAVVVLDKPGPPTGPITVDEVTSDSVVLSWNPPTYVGGCAINNYVVEKRETSTTNWQIVSATVARTTIKAARLKTGYEYQFRIAAENRYGKSPVLISENIVAQYPFDLPSAPGTPIVQSSTKDSMVIVWEKPGSDGGSKILGYHLESKERNSLLWVKQNKQLIPDLRFKLSGLDEGIEYEYRVYAENIVGVGKASKLSEIRVARDPCDSPGKPEAVIVTRGAVTLQWTKPELDGGSKITGYFVEKKELPEGRWMKASFANVIETQFIVTGLVEDQCYEFRVIARNAAGVYSLPSETVVVQYPFSEPLAPGTPFVSSVTKDHMVVEWKVPTSDGGSPILGYHLERKEKNSILWTKLNKLLIPDCRFKTNELEEGIEYEFKVFAENIAGLSPPSKISDVCVARDPCDPPGTPEAIDITRNHVTLSWKKPQYDGGSLITGYVVERKKLPDARWMKASFTNVIDTQFTISGLTEECEYEFRVIARNASGIFSAPSESTGAITAKDEIEAPTASMDPKFKDCIVIHAGETFVIDADILGKPLPEITWLKDGKEIDQTTPRMEIKTTIQRTILTVKECIRVDGGHFVLSLSNVGGTKSIPVNVKVLDRPGPPEGPMKITGVTSEKAYLHWSHPLHDGGASCSHYIIEKRETSRLSWTVVEPRIQAVSYKVTKLLPGNEYIFRVTAVNKFGIGEPLESDPVIARNPFVTPSAPSTPEASAITRDSMVLTWERPADNGGSDIDGYVLEKRDKEGIRWTKCNKKRLNDIRFRCTGLTEGHSYEFRVSAENAAGVGVPSAPTEYIKACDATYPPGPPNNPKVTDHSSTTVSLSWTRPIYDGGAAIKGYVVEMREEGDEEWITCTPPTGVQATHFTVKKLRENAEYYFRICAINIEGVGEHVDVPGSVVASERLEAPEIELDSDLRKMVQVRASATLRLVLDSPSAPE</sequence>
<dbReference type="PANTHER" id="PTHR14340:SF13">
    <property type="entry name" value="TITIN"/>
    <property type="match status" value="1"/>
</dbReference>
<evidence type="ECO:0000313" key="6">
    <source>
        <dbReference type="Ensembl" id="ENSOKIP00005067344.1"/>
    </source>
</evidence>
<dbReference type="CDD" id="cd00063">
    <property type="entry name" value="FN3"/>
    <property type="match status" value="10"/>
</dbReference>
<reference evidence="6" key="2">
    <citation type="submission" date="2025-09" db="UniProtKB">
        <authorList>
            <consortium name="Ensembl"/>
        </authorList>
    </citation>
    <scope>IDENTIFICATION</scope>
</reference>
<dbReference type="PRINTS" id="PR00014">
    <property type="entry name" value="FNTYPEIII"/>
</dbReference>
<dbReference type="InterPro" id="IPR036179">
    <property type="entry name" value="Ig-like_dom_sf"/>
</dbReference>
<dbReference type="Pfam" id="PF07679">
    <property type="entry name" value="I-set"/>
    <property type="match status" value="2"/>
</dbReference>
<dbReference type="GO" id="GO:0045214">
    <property type="term" value="P:sarcomere organization"/>
    <property type="evidence" value="ECO:0007669"/>
    <property type="project" value="TreeGrafter"/>
</dbReference>
<dbReference type="GO" id="GO:0031430">
    <property type="term" value="C:M band"/>
    <property type="evidence" value="ECO:0007669"/>
    <property type="project" value="TreeGrafter"/>
</dbReference>
<evidence type="ECO:0000256" key="3">
    <source>
        <dbReference type="SAM" id="MobiDB-lite"/>
    </source>
</evidence>
<dbReference type="SUPFAM" id="SSF49265">
    <property type="entry name" value="Fibronectin type III"/>
    <property type="match status" value="6"/>
</dbReference>
<feature type="domain" description="Fibronectin type-III" evidence="5">
    <location>
        <begin position="347"/>
        <end position="441"/>
    </location>
</feature>
<dbReference type="SUPFAM" id="SSF48726">
    <property type="entry name" value="Immunoglobulin"/>
    <property type="match status" value="2"/>
</dbReference>
<feature type="domain" description="Fibronectin type-III" evidence="5">
    <location>
        <begin position="126"/>
        <end position="221"/>
    </location>
</feature>
<accession>A0A8C7I473</accession>
<feature type="domain" description="Fibronectin type-III" evidence="5">
    <location>
        <begin position="742"/>
        <end position="838"/>
    </location>
</feature>
<protein>
    <recommendedName>
        <fullName evidence="8">Titin</fullName>
    </recommendedName>
</protein>
<feature type="domain" description="Fibronectin type-III" evidence="5">
    <location>
        <begin position="644"/>
        <end position="738"/>
    </location>
</feature>
<feature type="domain" description="Fibronectin type-III" evidence="5">
    <location>
        <begin position="447"/>
        <end position="541"/>
    </location>
</feature>
<keyword evidence="7" id="KW-1185">Reference proteome</keyword>
<dbReference type="FunFam" id="2.60.40.10:FF:000003">
    <property type="entry name" value="Titin isoform E"/>
    <property type="match status" value="2"/>
</dbReference>
<keyword evidence="2" id="KW-0393">Immunoglobulin domain</keyword>
<reference evidence="6" key="1">
    <citation type="submission" date="2025-08" db="UniProtKB">
        <authorList>
            <consortium name="Ensembl"/>
        </authorList>
    </citation>
    <scope>IDENTIFICATION</scope>
</reference>